<dbReference type="RefSeq" id="WP_137099874.1">
    <property type="nucleotide sequence ID" value="NZ_CP039865.1"/>
</dbReference>
<dbReference type="EMBL" id="CP039865">
    <property type="protein sequence ID" value="QCK86543.1"/>
    <property type="molecule type" value="Genomic_DNA"/>
</dbReference>
<accession>A0A4D7QKP3</accession>
<keyword evidence="3" id="KW-1185">Reference proteome</keyword>
<gene>
    <name evidence="2" type="ORF">E8L99_12635</name>
</gene>
<evidence type="ECO:0000256" key="1">
    <source>
        <dbReference type="SAM" id="MobiDB-lite"/>
    </source>
</evidence>
<sequence length="189" mass="20555">MNSETEAGTSPEGGAAEPPEPRRSRPWTRILAALGLVIVAGGGVQLMRESERTRTTAMLSYELRLSGDAVGPALLGGDHDEGRLLVELISDMHGIAAADGPRWTRDEGNRMIVSGRFPLTKAGKPEAIVVSRARISNFRFGLDLPPNPAPTHGFDGWRRADVAFSPDGEPITAGLEQYELRLRIERKLY</sequence>
<protein>
    <submittedName>
        <fullName evidence="2">Uncharacterized protein</fullName>
    </submittedName>
</protein>
<evidence type="ECO:0000313" key="3">
    <source>
        <dbReference type="Proteomes" id="UP000298588"/>
    </source>
</evidence>
<name>A0A4D7QKP3_9HYPH</name>
<dbReference type="AlphaFoldDB" id="A0A4D7QKP3"/>
<organism evidence="2 3">
    <name type="scientific">Phreatobacter aquaticus</name>
    <dbReference type="NCBI Taxonomy" id="2570229"/>
    <lineage>
        <taxon>Bacteria</taxon>
        <taxon>Pseudomonadati</taxon>
        <taxon>Pseudomonadota</taxon>
        <taxon>Alphaproteobacteria</taxon>
        <taxon>Hyphomicrobiales</taxon>
        <taxon>Phreatobacteraceae</taxon>
        <taxon>Phreatobacter</taxon>
    </lineage>
</organism>
<feature type="compositionally biased region" description="Low complexity" evidence="1">
    <location>
        <begin position="1"/>
        <end position="17"/>
    </location>
</feature>
<proteinExistence type="predicted"/>
<dbReference type="KEGG" id="paqt:E8L99_12635"/>
<feature type="region of interest" description="Disordered" evidence="1">
    <location>
        <begin position="1"/>
        <end position="24"/>
    </location>
</feature>
<reference evidence="2 3" key="1">
    <citation type="submission" date="2019-04" db="EMBL/GenBank/DDBJ databases">
        <title>Phreatobacter aquaticus sp. nov.</title>
        <authorList>
            <person name="Choi A."/>
            <person name="Baek K."/>
        </authorList>
    </citation>
    <scope>NUCLEOTIDE SEQUENCE [LARGE SCALE GENOMIC DNA]</scope>
    <source>
        <strain evidence="2 3">NMCR1094</strain>
    </source>
</reference>
<dbReference type="OrthoDB" id="8219379at2"/>
<dbReference type="Proteomes" id="UP000298588">
    <property type="component" value="Chromosome"/>
</dbReference>
<evidence type="ECO:0000313" key="2">
    <source>
        <dbReference type="EMBL" id="QCK86543.1"/>
    </source>
</evidence>